<keyword evidence="7 8" id="KW-0012">Acyltransferase</keyword>
<dbReference type="PROSITE" id="PS50216">
    <property type="entry name" value="DHHC"/>
    <property type="match status" value="1"/>
</dbReference>
<evidence type="ECO:0000256" key="5">
    <source>
        <dbReference type="ARBA" id="ARBA00022989"/>
    </source>
</evidence>
<sequence length="341" mass="38541">MAADKGKPFTFSLPVSVVVLAIAYIYVSTVFVFIDRWLGLFSSPGIMNALVFTALSAVCSITYRAAITTDPGRVPATYIPDVEDAESPIHEIKRKAKFLPPRYVFNFQEAICLSYVWYPISSVVEFVKRASTSHVVATPLICFWICKQGGDLRYCQKCSHYKPPRAHHCRVCKRCVLRMDHHCFWINNCVGHANYKVFFNFVLYSVISCIYSLVLLVGSLVYDGIQDEEKIGKSSFRTVYVVSGLLLVPLSITLCILFGWHIYLVLHNKTTIEYHEGVRALWLAEKGGSIYKHPYDLGPYENLTSVLGPNILRWLWPSANHIGSGLRYSTIYDLPKGSTSK</sequence>
<comment type="subcellular location">
    <subcellularLocation>
        <location evidence="1">Endomembrane system</location>
        <topology evidence="1">Multi-pass membrane protein</topology>
    </subcellularLocation>
</comment>
<dbReference type="Proteomes" id="UP001374535">
    <property type="component" value="Chromosome 3"/>
</dbReference>
<evidence type="ECO:0000256" key="6">
    <source>
        <dbReference type="ARBA" id="ARBA00023136"/>
    </source>
</evidence>
<organism evidence="10 11">
    <name type="scientific">Vigna mungo</name>
    <name type="common">Black gram</name>
    <name type="synonym">Phaseolus mungo</name>
    <dbReference type="NCBI Taxonomy" id="3915"/>
    <lineage>
        <taxon>Eukaryota</taxon>
        <taxon>Viridiplantae</taxon>
        <taxon>Streptophyta</taxon>
        <taxon>Embryophyta</taxon>
        <taxon>Tracheophyta</taxon>
        <taxon>Spermatophyta</taxon>
        <taxon>Magnoliopsida</taxon>
        <taxon>eudicotyledons</taxon>
        <taxon>Gunneridae</taxon>
        <taxon>Pentapetalae</taxon>
        <taxon>rosids</taxon>
        <taxon>fabids</taxon>
        <taxon>Fabales</taxon>
        <taxon>Fabaceae</taxon>
        <taxon>Papilionoideae</taxon>
        <taxon>50 kb inversion clade</taxon>
        <taxon>NPAAA clade</taxon>
        <taxon>indigoferoid/millettioid clade</taxon>
        <taxon>Phaseoleae</taxon>
        <taxon>Vigna</taxon>
    </lineage>
</organism>
<dbReference type="AlphaFoldDB" id="A0AAQ3P0G4"/>
<comment type="catalytic activity">
    <reaction evidence="8">
        <text>L-cysteinyl-[protein] + hexadecanoyl-CoA = S-hexadecanoyl-L-cysteinyl-[protein] + CoA</text>
        <dbReference type="Rhea" id="RHEA:36683"/>
        <dbReference type="Rhea" id="RHEA-COMP:10131"/>
        <dbReference type="Rhea" id="RHEA-COMP:11032"/>
        <dbReference type="ChEBI" id="CHEBI:29950"/>
        <dbReference type="ChEBI" id="CHEBI:57287"/>
        <dbReference type="ChEBI" id="CHEBI:57379"/>
        <dbReference type="ChEBI" id="CHEBI:74151"/>
        <dbReference type="EC" id="2.3.1.225"/>
    </reaction>
</comment>
<feature type="transmembrane region" description="Helical" evidence="8">
    <location>
        <begin position="46"/>
        <end position="66"/>
    </location>
</feature>
<dbReference type="InterPro" id="IPR001594">
    <property type="entry name" value="Palmitoyltrfase_DHHC"/>
</dbReference>
<feature type="domain" description="Palmitoyltransferase DHHC" evidence="9">
    <location>
        <begin position="151"/>
        <end position="275"/>
    </location>
</feature>
<name>A0AAQ3P0G4_VIGMU</name>
<feature type="transmembrane region" description="Helical" evidence="8">
    <location>
        <begin position="201"/>
        <end position="222"/>
    </location>
</feature>
<dbReference type="GO" id="GO:0012505">
    <property type="term" value="C:endomembrane system"/>
    <property type="evidence" value="ECO:0007669"/>
    <property type="project" value="UniProtKB-SubCell"/>
</dbReference>
<keyword evidence="5 8" id="KW-1133">Transmembrane helix</keyword>
<keyword evidence="11" id="KW-1185">Reference proteome</keyword>
<feature type="transmembrane region" description="Helical" evidence="8">
    <location>
        <begin position="242"/>
        <end position="266"/>
    </location>
</feature>
<evidence type="ECO:0000256" key="3">
    <source>
        <dbReference type="ARBA" id="ARBA00022679"/>
    </source>
</evidence>
<dbReference type="EMBL" id="CP144698">
    <property type="protein sequence ID" value="WVZ17663.1"/>
    <property type="molecule type" value="Genomic_DNA"/>
</dbReference>
<evidence type="ECO:0000313" key="10">
    <source>
        <dbReference type="EMBL" id="WVZ17663.1"/>
    </source>
</evidence>
<dbReference type="InterPro" id="IPR039859">
    <property type="entry name" value="PFA4/ZDH16/20/ERF2-like"/>
</dbReference>
<evidence type="ECO:0000256" key="2">
    <source>
        <dbReference type="ARBA" id="ARBA00008574"/>
    </source>
</evidence>
<comment type="similarity">
    <text evidence="2 8">Belongs to the DHHC palmitoyltransferase family.</text>
</comment>
<keyword evidence="6 8" id="KW-0472">Membrane</keyword>
<dbReference type="GO" id="GO:0019706">
    <property type="term" value="F:protein-cysteine S-palmitoyltransferase activity"/>
    <property type="evidence" value="ECO:0007669"/>
    <property type="project" value="UniProtKB-EC"/>
</dbReference>
<accession>A0AAQ3P0G4</accession>
<gene>
    <name evidence="10" type="ORF">V8G54_010645</name>
</gene>
<protein>
    <recommendedName>
        <fullName evidence="8">S-acyltransferase</fullName>
        <ecNumber evidence="8">2.3.1.225</ecNumber>
    </recommendedName>
    <alternativeName>
        <fullName evidence="8">Palmitoyltransferase</fullName>
    </alternativeName>
</protein>
<evidence type="ECO:0000256" key="4">
    <source>
        <dbReference type="ARBA" id="ARBA00022692"/>
    </source>
</evidence>
<keyword evidence="4 8" id="KW-0812">Transmembrane</keyword>
<dbReference type="EC" id="2.3.1.225" evidence="8"/>
<evidence type="ECO:0000256" key="7">
    <source>
        <dbReference type="ARBA" id="ARBA00023315"/>
    </source>
</evidence>
<dbReference type="Pfam" id="PF01529">
    <property type="entry name" value="DHHC"/>
    <property type="match status" value="1"/>
</dbReference>
<evidence type="ECO:0000256" key="8">
    <source>
        <dbReference type="RuleBase" id="RU079119"/>
    </source>
</evidence>
<feature type="transmembrane region" description="Helical" evidence="8">
    <location>
        <begin position="12"/>
        <end position="34"/>
    </location>
</feature>
<keyword evidence="3 8" id="KW-0808">Transferase</keyword>
<reference evidence="10 11" key="1">
    <citation type="journal article" date="2023" name="Life. Sci Alliance">
        <title>Evolutionary insights into 3D genome organization and epigenetic landscape of Vigna mungo.</title>
        <authorList>
            <person name="Junaid A."/>
            <person name="Singh B."/>
            <person name="Bhatia S."/>
        </authorList>
    </citation>
    <scope>NUCLEOTIDE SEQUENCE [LARGE SCALE GENOMIC DNA]</scope>
    <source>
        <strain evidence="10">Urdbean</strain>
    </source>
</reference>
<evidence type="ECO:0000256" key="1">
    <source>
        <dbReference type="ARBA" id="ARBA00004127"/>
    </source>
</evidence>
<evidence type="ECO:0000259" key="9">
    <source>
        <dbReference type="Pfam" id="PF01529"/>
    </source>
</evidence>
<evidence type="ECO:0000313" key="11">
    <source>
        <dbReference type="Proteomes" id="UP001374535"/>
    </source>
</evidence>
<proteinExistence type="inferred from homology"/>
<dbReference type="PANTHER" id="PTHR12246">
    <property type="entry name" value="PALMITOYLTRANSFERASE ZDHHC16"/>
    <property type="match status" value="1"/>
</dbReference>
<comment type="domain">
    <text evidence="8">The DHHC domain is required for palmitoyltransferase activity.</text>
</comment>